<evidence type="ECO:0000313" key="2">
    <source>
        <dbReference type="Proteomes" id="UP000225448"/>
    </source>
</evidence>
<accession>A0A1Y0SYV2</accession>
<dbReference type="Pfam" id="PF25621">
    <property type="entry name" value="PhiKZ_gp244"/>
    <property type="match status" value="1"/>
</dbReference>
<keyword evidence="2" id="KW-1185">Reference proteome</keyword>
<gene>
    <name evidence="1" type="ORF">PHABIO_312</name>
</gene>
<name>A0A1Y0SYV2_9CAUD</name>
<sequence>MAIPTPDSLIASVDQPLLDKDAFIANLSAVMGDAEATKNNYRGAGLFSFYVEGRVAQTTTIPIIAELKKAGWQVHQFMGVTGYMPPSWVHDFNNADYDTPDVKGTSQFQWTHVQLSKVPVAV</sequence>
<evidence type="ECO:0000313" key="1">
    <source>
        <dbReference type="EMBL" id="ARV76943.1"/>
    </source>
</evidence>
<dbReference type="Proteomes" id="UP000225448">
    <property type="component" value="Segment"/>
</dbReference>
<dbReference type="InterPro" id="IPR058014">
    <property type="entry name" value="Gp244"/>
</dbReference>
<reference evidence="1 2" key="1">
    <citation type="submission" date="2017-05" db="EMBL/GenBank/DDBJ databases">
        <authorList>
            <person name="Song R."/>
            <person name="Chenine A.L."/>
            <person name="Ruprecht R.M."/>
        </authorList>
    </citation>
    <scope>NUCLEOTIDE SEQUENCE [LARGE SCALE GENOMIC DNA]</scope>
</reference>
<protein>
    <submittedName>
        <fullName evidence="1">Uncharacterized protein</fullName>
    </submittedName>
</protein>
<organism evidence="1 2">
    <name type="scientific">Pseudomonas phage Phabio</name>
    <dbReference type="NCBI Taxonomy" id="2006668"/>
    <lineage>
        <taxon>Viruses</taxon>
        <taxon>Duplodnaviria</taxon>
        <taxon>Heunggongvirae</taxon>
        <taxon>Uroviricota</taxon>
        <taxon>Caudoviricetes</taxon>
        <taxon>Chimalliviridae</taxon>
        <taxon>Phabiovirus</taxon>
        <taxon>Phabiovirus phabio</taxon>
    </lineage>
</organism>
<proteinExistence type="predicted"/>
<dbReference type="EMBL" id="MF042360">
    <property type="protein sequence ID" value="ARV76943.1"/>
    <property type="molecule type" value="Genomic_DNA"/>
</dbReference>